<evidence type="ECO:0008006" key="3">
    <source>
        <dbReference type="Google" id="ProtNLM"/>
    </source>
</evidence>
<dbReference type="EMBL" id="CP022983">
    <property type="protein sequence ID" value="ASV68392.1"/>
    <property type="molecule type" value="Genomic_DNA"/>
</dbReference>
<dbReference type="Gene3D" id="3.40.630.30">
    <property type="match status" value="1"/>
</dbReference>
<dbReference type="KEGG" id="bko:CKF48_14285"/>
<keyword evidence="2" id="KW-1185">Reference proteome</keyword>
<dbReference type="OrthoDB" id="9802340at2"/>
<dbReference type="RefSeq" id="WP_095371962.1">
    <property type="nucleotide sequence ID" value="NZ_CP022983.1"/>
</dbReference>
<dbReference type="SUPFAM" id="SSF55729">
    <property type="entry name" value="Acyl-CoA N-acyltransferases (Nat)"/>
    <property type="match status" value="1"/>
</dbReference>
<evidence type="ECO:0000313" key="1">
    <source>
        <dbReference type="EMBL" id="ASV68392.1"/>
    </source>
</evidence>
<name>A0A248TJU1_9BACI</name>
<dbReference type="Proteomes" id="UP000215137">
    <property type="component" value="Chromosome"/>
</dbReference>
<sequence length="103" mass="11821">MGEEIKIRPIHINDARDIHDMHRQDSIIQQTMALSSGRLKDIEDYIEGLTKEDDVFVAECNGHVRGIASLEERSGKLRYSGMCPSLLMKKYKEEGLARRFLSE</sequence>
<evidence type="ECO:0000313" key="2">
    <source>
        <dbReference type="Proteomes" id="UP000215137"/>
    </source>
</evidence>
<accession>A0A248TJU1</accession>
<organism evidence="1 2">
    <name type="scientific">Cytobacillus kochii</name>
    <dbReference type="NCBI Taxonomy" id="859143"/>
    <lineage>
        <taxon>Bacteria</taxon>
        <taxon>Bacillati</taxon>
        <taxon>Bacillota</taxon>
        <taxon>Bacilli</taxon>
        <taxon>Bacillales</taxon>
        <taxon>Bacillaceae</taxon>
        <taxon>Cytobacillus</taxon>
    </lineage>
</organism>
<dbReference type="AlphaFoldDB" id="A0A248TJU1"/>
<reference evidence="1 2" key="1">
    <citation type="submission" date="2017-08" db="EMBL/GenBank/DDBJ databases">
        <title>Complete Genome Sequence of Bacillus kochii Oregon-R-modENCODE STRAIN BDGP4, isolated from Drosophila melanogaster gut.</title>
        <authorList>
            <person name="Wan K.H."/>
            <person name="Yu C."/>
            <person name="Park S."/>
            <person name="Hammonds A.S."/>
            <person name="Booth B.W."/>
            <person name="Celniker S.E."/>
        </authorList>
    </citation>
    <scope>NUCLEOTIDE SEQUENCE [LARGE SCALE GENOMIC DNA]</scope>
    <source>
        <strain evidence="1 2">BDGP4</strain>
    </source>
</reference>
<protein>
    <recommendedName>
        <fullName evidence="3">N-acetyltransferase domain-containing protein</fullName>
    </recommendedName>
</protein>
<proteinExistence type="predicted"/>
<gene>
    <name evidence="1" type="ORF">CKF48_14285</name>
</gene>
<dbReference type="InterPro" id="IPR016181">
    <property type="entry name" value="Acyl_CoA_acyltransferase"/>
</dbReference>